<dbReference type="EMBL" id="LAHD01000173">
    <property type="protein sequence ID" value="PHJ94043.1"/>
    <property type="molecule type" value="Genomic_DNA"/>
</dbReference>
<proteinExistence type="predicted"/>
<gene>
    <name evidence="1" type="ORF">VF08_34505</name>
</gene>
<dbReference type="RefSeq" id="WP_143861977.1">
    <property type="nucleotide sequence ID" value="NZ_LAHD01000173.1"/>
</dbReference>
<evidence type="ECO:0000313" key="2">
    <source>
        <dbReference type="Proteomes" id="UP000222310"/>
    </source>
</evidence>
<accession>A0A9Q6EHE7</accession>
<dbReference type="Proteomes" id="UP000222310">
    <property type="component" value="Unassembled WGS sequence"/>
</dbReference>
<dbReference type="AlphaFoldDB" id="A0A9Q6EHE7"/>
<organism evidence="1 2">
    <name type="scientific">Nostoc linckia z8</name>
    <dbReference type="NCBI Taxonomy" id="1628746"/>
    <lineage>
        <taxon>Bacteria</taxon>
        <taxon>Bacillati</taxon>
        <taxon>Cyanobacteriota</taxon>
        <taxon>Cyanophyceae</taxon>
        <taxon>Nostocales</taxon>
        <taxon>Nostocaceae</taxon>
        <taxon>Nostoc</taxon>
    </lineage>
</organism>
<protein>
    <submittedName>
        <fullName evidence="1">Uncharacterized protein</fullName>
    </submittedName>
</protein>
<sequence length="102" mass="10828">MKQPDDKNGNPVPILGWQTPQPLVVDGTARATTNTIGSQAFWIYTTIPAHIALGDAPLADTDDFPIPAGVPLVFPCESTQKISIIRLEGSTDSGKAWISGVK</sequence>
<comment type="caution">
    <text evidence="1">The sequence shown here is derived from an EMBL/GenBank/DDBJ whole genome shotgun (WGS) entry which is preliminary data.</text>
</comment>
<name>A0A9Q6EHE7_NOSLI</name>
<evidence type="ECO:0000313" key="1">
    <source>
        <dbReference type="EMBL" id="PHJ94043.1"/>
    </source>
</evidence>
<reference evidence="1 2" key="1">
    <citation type="submission" date="2015-02" db="EMBL/GenBank/DDBJ databases">
        <title>Nostoc linckia genome annotation.</title>
        <authorList>
            <person name="Zhou Z."/>
        </authorList>
    </citation>
    <scope>NUCLEOTIDE SEQUENCE [LARGE SCALE GENOMIC DNA]</scope>
    <source>
        <strain evidence="2">z8</strain>
    </source>
</reference>
<dbReference type="GeneID" id="57099084"/>